<sequence length="70" mass="7622">GRVVPDDVAIVGFDDSTAALTCDPPLTTIRQPVEDMAAEMARQLLRQVDDPDTPLRSVIFEPTLVVRESA</sequence>
<evidence type="ECO:0000256" key="1">
    <source>
        <dbReference type="ARBA" id="ARBA00023015"/>
    </source>
</evidence>
<dbReference type="Gene3D" id="3.40.50.2300">
    <property type="match status" value="2"/>
</dbReference>
<dbReference type="Pfam" id="PF13377">
    <property type="entry name" value="Peripla_BP_3"/>
    <property type="match status" value="1"/>
</dbReference>
<dbReference type="InterPro" id="IPR028082">
    <property type="entry name" value="Peripla_BP_I"/>
</dbReference>
<evidence type="ECO:0000313" key="6">
    <source>
        <dbReference type="Proteomes" id="UP001597045"/>
    </source>
</evidence>
<keyword evidence="6" id="KW-1185">Reference proteome</keyword>
<gene>
    <name evidence="5" type="ORF">ACFQ1S_26130</name>
</gene>
<accession>A0ABW3MEQ5</accession>
<dbReference type="PANTHER" id="PTHR30146:SF109">
    <property type="entry name" value="HTH-TYPE TRANSCRIPTIONAL REGULATOR GALS"/>
    <property type="match status" value="1"/>
</dbReference>
<organism evidence="5 6">
    <name type="scientific">Kibdelosporangium lantanae</name>
    <dbReference type="NCBI Taxonomy" id="1497396"/>
    <lineage>
        <taxon>Bacteria</taxon>
        <taxon>Bacillati</taxon>
        <taxon>Actinomycetota</taxon>
        <taxon>Actinomycetes</taxon>
        <taxon>Pseudonocardiales</taxon>
        <taxon>Pseudonocardiaceae</taxon>
        <taxon>Kibdelosporangium</taxon>
    </lineage>
</organism>
<keyword evidence="1" id="KW-0805">Transcription regulation</keyword>
<evidence type="ECO:0000259" key="4">
    <source>
        <dbReference type="Pfam" id="PF13377"/>
    </source>
</evidence>
<dbReference type="InterPro" id="IPR046335">
    <property type="entry name" value="LacI/GalR-like_sensor"/>
</dbReference>
<keyword evidence="3" id="KW-0804">Transcription</keyword>
<reference evidence="6" key="1">
    <citation type="journal article" date="2019" name="Int. J. Syst. Evol. Microbiol.">
        <title>The Global Catalogue of Microorganisms (GCM) 10K type strain sequencing project: providing services to taxonomists for standard genome sequencing and annotation.</title>
        <authorList>
            <consortium name="The Broad Institute Genomics Platform"/>
            <consortium name="The Broad Institute Genome Sequencing Center for Infectious Disease"/>
            <person name="Wu L."/>
            <person name="Ma J."/>
        </authorList>
    </citation>
    <scope>NUCLEOTIDE SEQUENCE [LARGE SCALE GENOMIC DNA]</scope>
    <source>
        <strain evidence="6">JCM 31486</strain>
    </source>
</reference>
<keyword evidence="2" id="KW-0238">DNA-binding</keyword>
<proteinExistence type="predicted"/>
<dbReference type="EMBL" id="JBHTIS010001780">
    <property type="protein sequence ID" value="MFD1048761.1"/>
    <property type="molecule type" value="Genomic_DNA"/>
</dbReference>
<name>A0ABW3MEQ5_9PSEU</name>
<dbReference type="SUPFAM" id="SSF53822">
    <property type="entry name" value="Periplasmic binding protein-like I"/>
    <property type="match status" value="1"/>
</dbReference>
<comment type="caution">
    <text evidence="5">The sequence shown here is derived from an EMBL/GenBank/DDBJ whole genome shotgun (WGS) entry which is preliminary data.</text>
</comment>
<feature type="non-terminal residue" evidence="5">
    <location>
        <position position="1"/>
    </location>
</feature>
<evidence type="ECO:0000313" key="5">
    <source>
        <dbReference type="EMBL" id="MFD1048761.1"/>
    </source>
</evidence>
<dbReference type="PANTHER" id="PTHR30146">
    <property type="entry name" value="LACI-RELATED TRANSCRIPTIONAL REPRESSOR"/>
    <property type="match status" value="1"/>
</dbReference>
<feature type="domain" description="Transcriptional regulator LacI/GalR-like sensor" evidence="4">
    <location>
        <begin position="3"/>
        <end position="69"/>
    </location>
</feature>
<protein>
    <submittedName>
        <fullName evidence="5">Substrate-binding domain-containing protein</fullName>
    </submittedName>
</protein>
<evidence type="ECO:0000256" key="3">
    <source>
        <dbReference type="ARBA" id="ARBA00023163"/>
    </source>
</evidence>
<evidence type="ECO:0000256" key="2">
    <source>
        <dbReference type="ARBA" id="ARBA00023125"/>
    </source>
</evidence>
<dbReference type="Proteomes" id="UP001597045">
    <property type="component" value="Unassembled WGS sequence"/>
</dbReference>